<organism evidence="7 8">
    <name type="scientific">Thalassolituus maritimus</name>
    <dbReference type="NCBI Taxonomy" id="484498"/>
    <lineage>
        <taxon>Bacteria</taxon>
        <taxon>Pseudomonadati</taxon>
        <taxon>Pseudomonadota</taxon>
        <taxon>Gammaproteobacteria</taxon>
        <taxon>Oceanospirillales</taxon>
        <taxon>Oceanospirillaceae</taxon>
        <taxon>Thalassolituus</taxon>
    </lineage>
</organism>
<dbReference type="InterPro" id="IPR007115">
    <property type="entry name" value="6-PTP_synth/QueD"/>
</dbReference>
<evidence type="ECO:0000256" key="4">
    <source>
        <dbReference type="ARBA" id="ARBA00018141"/>
    </source>
</evidence>
<dbReference type="Proteomes" id="UP001481413">
    <property type="component" value="Unassembled WGS sequence"/>
</dbReference>
<dbReference type="EC" id="4.1.2.50" evidence="3"/>
<evidence type="ECO:0000256" key="1">
    <source>
        <dbReference type="ARBA" id="ARBA00005061"/>
    </source>
</evidence>
<comment type="pathway">
    <text evidence="1">Purine metabolism; 7-cyano-7-deazaguanine biosynthesis.</text>
</comment>
<proteinExistence type="inferred from homology"/>
<reference evidence="7 8" key="1">
    <citation type="submission" date="2024-04" db="EMBL/GenBank/DDBJ databases">
        <title>Draft genome sequence of Thalassolituus maritimus NBRC 116585.</title>
        <authorList>
            <person name="Miyakawa T."/>
            <person name="Kusuya Y."/>
            <person name="Miura T."/>
        </authorList>
    </citation>
    <scope>NUCLEOTIDE SEQUENCE [LARGE SCALE GENOMIC DNA]</scope>
    <source>
        <strain evidence="7 8">5NW40-0001</strain>
    </source>
</reference>
<dbReference type="RefSeq" id="WP_353294449.1">
    <property type="nucleotide sequence ID" value="NZ_BAABWH010000004.1"/>
</dbReference>
<dbReference type="Gene3D" id="3.30.479.10">
    <property type="entry name" value="6-pyruvoyl tetrahydropterin synthase/QueD"/>
    <property type="match status" value="2"/>
</dbReference>
<dbReference type="EMBL" id="BAABWH010000004">
    <property type="protein sequence ID" value="GAA6145475.1"/>
    <property type="molecule type" value="Genomic_DNA"/>
</dbReference>
<gene>
    <name evidence="7" type="ORF">NBRC116585_15930</name>
</gene>
<dbReference type="Pfam" id="PF01242">
    <property type="entry name" value="PTPS"/>
    <property type="match status" value="2"/>
</dbReference>
<evidence type="ECO:0000256" key="5">
    <source>
        <dbReference type="ARBA" id="ARBA00031449"/>
    </source>
</evidence>
<accession>A0ABP9ZZA2</accession>
<comment type="caution">
    <text evidence="7">The sequence shown here is derived from an EMBL/GenBank/DDBJ whole genome shotgun (WGS) entry which is preliminary data.</text>
</comment>
<sequence>MHLFVEQLTNVDFSYLDAQRGIVGETWWASAILEGALNDESMVCDFGIVKKTLRNWLDTELDHRLLVPAQLPGLTLEQSNDRIELSVETARGRVTMNAPAQAVTLIDAESITAKSVADWSVKQLTTYFPDSIDQLTLDFTPEAISGAFYHYSHGLKKHSGNCQRIAHGHRSRIQIWLDGERSDSEEEYWADLWRDIYIGSTEDLKHESDSDLTFAYTAEQGQFELTLDRKHCYMMETDSTVELIADHLASAIKLRHPASDVCVRAFEGVNKGAMVER</sequence>
<dbReference type="InterPro" id="IPR038418">
    <property type="entry name" value="6-PTP_synth/QueD_sf"/>
</dbReference>
<evidence type="ECO:0000256" key="2">
    <source>
        <dbReference type="ARBA" id="ARBA00008900"/>
    </source>
</evidence>
<protein>
    <recommendedName>
        <fullName evidence="4">6-carboxy-5,6,7,8-tetrahydropterin synthase</fullName>
        <ecNumber evidence="3">4.1.2.50</ecNumber>
    </recommendedName>
    <alternativeName>
        <fullName evidence="5">Queuosine biosynthesis protein QueD</fullName>
    </alternativeName>
</protein>
<evidence type="ECO:0000313" key="8">
    <source>
        <dbReference type="Proteomes" id="UP001481413"/>
    </source>
</evidence>
<comment type="similarity">
    <text evidence="2">Belongs to the PTPS family. QueD subfamily.</text>
</comment>
<comment type="catalytic activity">
    <reaction evidence="6">
        <text>7,8-dihydroneopterin 3'-triphosphate + H2O = 6-carboxy-5,6,7,8-tetrahydropterin + triphosphate + acetaldehyde + 2 H(+)</text>
        <dbReference type="Rhea" id="RHEA:27966"/>
        <dbReference type="ChEBI" id="CHEBI:15343"/>
        <dbReference type="ChEBI" id="CHEBI:15377"/>
        <dbReference type="ChEBI" id="CHEBI:15378"/>
        <dbReference type="ChEBI" id="CHEBI:18036"/>
        <dbReference type="ChEBI" id="CHEBI:58462"/>
        <dbReference type="ChEBI" id="CHEBI:61032"/>
        <dbReference type="EC" id="4.1.2.50"/>
    </reaction>
</comment>
<name>A0ABP9ZZA2_9GAMM</name>
<evidence type="ECO:0000256" key="3">
    <source>
        <dbReference type="ARBA" id="ARBA00012982"/>
    </source>
</evidence>
<keyword evidence="8" id="KW-1185">Reference proteome</keyword>
<evidence type="ECO:0000256" key="6">
    <source>
        <dbReference type="ARBA" id="ARBA00048807"/>
    </source>
</evidence>
<dbReference type="SUPFAM" id="SSF55620">
    <property type="entry name" value="Tetrahydrobiopterin biosynthesis enzymes-like"/>
    <property type="match status" value="2"/>
</dbReference>
<evidence type="ECO:0000313" key="7">
    <source>
        <dbReference type="EMBL" id="GAA6145475.1"/>
    </source>
</evidence>